<protein>
    <submittedName>
        <fullName evidence="3">Alpha/beta hydrolase</fullName>
    </submittedName>
</protein>
<proteinExistence type="predicted"/>
<dbReference type="Proteomes" id="UP000250550">
    <property type="component" value="Unassembled WGS sequence"/>
</dbReference>
<dbReference type="Proteomes" id="UP000219901">
    <property type="component" value="Unassembled WGS sequence"/>
</dbReference>
<dbReference type="AlphaFoldDB" id="A0A2A7A621"/>
<keyword evidence="1" id="KW-0732">Signal</keyword>
<dbReference type="PROSITE" id="PS51318">
    <property type="entry name" value="TAT"/>
    <property type="match status" value="1"/>
</dbReference>
<evidence type="ECO:0000313" key="11">
    <source>
        <dbReference type="Proteomes" id="UP000260783"/>
    </source>
</evidence>
<evidence type="ECO:0000313" key="7">
    <source>
        <dbReference type="Proteomes" id="UP000219901"/>
    </source>
</evidence>
<gene>
    <name evidence="4" type="ORF">C4N21_02165</name>
    <name evidence="2" type="ORF">CGS55_13050</name>
    <name evidence="3" type="ORF">CGS56_13195</name>
    <name evidence="6" type="ORF">DWZ04_04910</name>
    <name evidence="5" type="ORF">DWZ25_05285</name>
</gene>
<evidence type="ECO:0000313" key="5">
    <source>
        <dbReference type="EMBL" id="RGB87994.1"/>
    </source>
</evidence>
<evidence type="ECO:0000313" key="2">
    <source>
        <dbReference type="EMBL" id="PDX71117.1"/>
    </source>
</evidence>
<dbReference type="InterPro" id="IPR006311">
    <property type="entry name" value="TAT_signal"/>
</dbReference>
<reference evidence="3" key="2">
    <citation type="submission" date="2017-07" db="EMBL/GenBank/DDBJ databases">
        <authorList>
            <person name="Sun Z.S."/>
            <person name="Albrecht U."/>
            <person name="Echele G."/>
            <person name="Lee C.C."/>
        </authorList>
    </citation>
    <scope>NUCLEOTIDE SEQUENCE</scope>
    <source>
        <strain evidence="2">CNCM I 4546</strain>
        <strain evidence="3">CNCM I 4573</strain>
    </source>
</reference>
<feature type="chain" id="PRO_5038298477" evidence="1">
    <location>
        <begin position="26"/>
        <end position="385"/>
    </location>
</feature>
<reference evidence="7 8" key="1">
    <citation type="journal article" date="2017" name="Front. Microbiol.">
        <title>New Insights into the Diversity of the Genus Faecalibacterium.</title>
        <authorList>
            <person name="Benevides L."/>
            <person name="Burman S."/>
            <person name="Martin R."/>
            <person name="Robert V."/>
            <person name="Thomas M."/>
            <person name="Miquel S."/>
            <person name="Chain F."/>
            <person name="Sokol H."/>
            <person name="Bermudez-Humaran L.G."/>
            <person name="Morrison M."/>
            <person name="Langella P."/>
            <person name="Azevedo V.A."/>
            <person name="Chatel J.M."/>
            <person name="Soares S."/>
        </authorList>
    </citation>
    <scope>NUCLEOTIDE SEQUENCE [LARGE SCALE GENOMIC DNA]</scope>
    <source>
        <strain evidence="2 7">CNCM I 4546</strain>
        <strain evidence="3 8">CNCM I 4573</strain>
    </source>
</reference>
<dbReference type="EMBL" id="QVEW01000004">
    <property type="protein sequence ID" value="RGB99213.1"/>
    <property type="molecule type" value="Genomic_DNA"/>
</dbReference>
<dbReference type="Proteomes" id="UP000260782">
    <property type="component" value="Unassembled WGS sequence"/>
</dbReference>
<evidence type="ECO:0000313" key="3">
    <source>
        <dbReference type="EMBL" id="PDX74591.1"/>
    </source>
</evidence>
<dbReference type="Proteomes" id="UP000260783">
    <property type="component" value="Unassembled WGS sequence"/>
</dbReference>
<keyword evidence="3" id="KW-0378">Hydrolase</keyword>
<reference evidence="10 11" key="4">
    <citation type="submission" date="2018-08" db="EMBL/GenBank/DDBJ databases">
        <title>A genome reference for cultivated species of the human gut microbiota.</title>
        <authorList>
            <person name="Zou Y."/>
            <person name="Xue W."/>
            <person name="Luo G."/>
        </authorList>
    </citation>
    <scope>NUCLEOTIDE SEQUENCE [LARGE SCALE GENOMIC DNA]</scope>
    <source>
        <strain evidence="6 11">AF29-11BH</strain>
        <strain evidence="5 10">AF31-14AC</strain>
    </source>
</reference>
<accession>A0A2A7A621</accession>
<sequence length="385" mass="41520">MKMNKITRKSFLKVLAATMVGGAAASALTGAAAPVSIDETNGKVSRWVKNNLNPDGPLTIAKQGMFSSGGTVTAPVAGTYDATTNWLDTTRAGNTAHVDHANVLYQIPADSNGWPMVYLHGYGQSRMGWITTPDGRQGWADLFLRNGYSAFLVDQPRRGEAGSTAQMSTDGFLDTWSANSKDYKPGDQAWYTHFRIGRVAPERYEGSQFPEGDAAQNQFFRQMTPNTGDFDQAVAAAALGEVMKDVQTLTGHKSIFVTHSQGGAVGWDVPADNIAAIVAIEPGGTPAIGSEQYTKLLSAGIPIAIYFGDYIDNGPEDIMSTSFWRRVRDGALAFAAQYNADGGDCTVVDLPKIGITGNSHFMFQELNNKEIADHIYQWLESRALA</sequence>
<evidence type="ECO:0000313" key="8">
    <source>
        <dbReference type="Proteomes" id="UP000220157"/>
    </source>
</evidence>
<evidence type="ECO:0000313" key="6">
    <source>
        <dbReference type="EMBL" id="RGB99213.1"/>
    </source>
</evidence>
<evidence type="ECO:0000256" key="1">
    <source>
        <dbReference type="SAM" id="SignalP"/>
    </source>
</evidence>
<dbReference type="EMBL" id="PRLF01000001">
    <property type="protein sequence ID" value="RAW67502.1"/>
    <property type="molecule type" value="Genomic_DNA"/>
</dbReference>
<organism evidence="3 8">
    <name type="scientific">Faecalibacterium prausnitzii</name>
    <dbReference type="NCBI Taxonomy" id="853"/>
    <lineage>
        <taxon>Bacteria</taxon>
        <taxon>Bacillati</taxon>
        <taxon>Bacillota</taxon>
        <taxon>Clostridia</taxon>
        <taxon>Eubacteriales</taxon>
        <taxon>Oscillospiraceae</taxon>
        <taxon>Faecalibacterium</taxon>
    </lineage>
</organism>
<dbReference type="Gene3D" id="3.40.50.1820">
    <property type="entry name" value="alpha/beta hydrolase"/>
    <property type="match status" value="1"/>
</dbReference>
<dbReference type="EMBL" id="NMTV01000071">
    <property type="protein sequence ID" value="PDX71117.1"/>
    <property type="molecule type" value="Genomic_DNA"/>
</dbReference>
<dbReference type="Proteomes" id="UP000220157">
    <property type="component" value="Unassembled WGS sequence"/>
</dbReference>
<evidence type="ECO:0000313" key="9">
    <source>
        <dbReference type="Proteomes" id="UP000250550"/>
    </source>
</evidence>
<name>A0A2A7A621_9FIRM</name>
<dbReference type="InterPro" id="IPR029058">
    <property type="entry name" value="AB_hydrolase_fold"/>
</dbReference>
<feature type="signal peptide" evidence="1">
    <location>
        <begin position="1"/>
        <end position="25"/>
    </location>
</feature>
<dbReference type="EMBL" id="NMTW01000050">
    <property type="protein sequence ID" value="PDX74591.1"/>
    <property type="molecule type" value="Genomic_DNA"/>
</dbReference>
<dbReference type="GO" id="GO:0016787">
    <property type="term" value="F:hydrolase activity"/>
    <property type="evidence" value="ECO:0007669"/>
    <property type="project" value="UniProtKB-KW"/>
</dbReference>
<reference evidence="4 9" key="3">
    <citation type="submission" date="2018-02" db="EMBL/GenBank/DDBJ databases">
        <title>Complete genome sequencing of Faecalibacterium prausnitzii strains isolated from the human gut.</title>
        <authorList>
            <person name="Fitzgerald B.C."/>
            <person name="Shkoporov A.N."/>
            <person name="Ross P.R."/>
            <person name="Hill C."/>
        </authorList>
    </citation>
    <scope>NUCLEOTIDE SEQUENCE [LARGE SCALE GENOMIC DNA]</scope>
    <source>
        <strain evidence="4 9">APC924/119</strain>
    </source>
</reference>
<dbReference type="EMBL" id="QVES01000004">
    <property type="protein sequence ID" value="RGB87994.1"/>
    <property type="molecule type" value="Genomic_DNA"/>
</dbReference>
<evidence type="ECO:0000313" key="4">
    <source>
        <dbReference type="EMBL" id="RAW67502.1"/>
    </source>
</evidence>
<dbReference type="CDD" id="cd12810">
    <property type="entry name" value="Esterase_713_like-3"/>
    <property type="match status" value="1"/>
</dbReference>
<dbReference type="SUPFAM" id="SSF53474">
    <property type="entry name" value="alpha/beta-Hydrolases"/>
    <property type="match status" value="1"/>
</dbReference>
<comment type="caution">
    <text evidence="3">The sequence shown here is derived from an EMBL/GenBank/DDBJ whole genome shotgun (WGS) entry which is preliminary data.</text>
</comment>
<evidence type="ECO:0000313" key="10">
    <source>
        <dbReference type="Proteomes" id="UP000260782"/>
    </source>
</evidence>